<feature type="region of interest" description="Disordered" evidence="1">
    <location>
        <begin position="322"/>
        <end position="354"/>
    </location>
</feature>
<keyword evidence="3" id="KW-1185">Reference proteome</keyword>
<dbReference type="InterPro" id="IPR008780">
    <property type="entry name" value="Plasmodium_Vir"/>
</dbReference>
<organism evidence="2 3">
    <name type="scientific">Plasmodium coatneyi</name>
    <dbReference type="NCBI Taxonomy" id="208452"/>
    <lineage>
        <taxon>Eukaryota</taxon>
        <taxon>Sar</taxon>
        <taxon>Alveolata</taxon>
        <taxon>Apicomplexa</taxon>
        <taxon>Aconoidasida</taxon>
        <taxon>Haemosporida</taxon>
        <taxon>Plasmodiidae</taxon>
        <taxon>Plasmodium</taxon>
    </lineage>
</organism>
<reference evidence="3" key="1">
    <citation type="submission" date="2016-06" db="EMBL/GenBank/DDBJ databases">
        <title>First high quality genome sequence of Plasmodium coatneyi using continuous long reads from single molecule, real-time sequencing.</title>
        <authorList>
            <person name="Chien J.-T."/>
            <person name="Pakala S.B."/>
            <person name="Geraldo J.A."/>
            <person name="Lapp S.A."/>
            <person name="Barnwell J.W."/>
            <person name="Kissinger J.C."/>
            <person name="Galinski M.R."/>
            <person name="Humphrey J.C."/>
        </authorList>
    </citation>
    <scope>NUCLEOTIDE SEQUENCE [LARGE SCALE GENOMIC DNA]</scope>
    <source>
        <strain evidence="3">Hackeri</strain>
    </source>
</reference>
<gene>
    <name evidence="2" type="ORF">PCOAH_00019110</name>
</gene>
<dbReference type="OrthoDB" id="383226at2759"/>
<name>A0A1B1DY91_9APIC</name>
<evidence type="ECO:0000313" key="2">
    <source>
        <dbReference type="EMBL" id="ANQ07555.1"/>
    </source>
</evidence>
<dbReference type="KEGG" id="pcot:PCOAH_00019110"/>
<feature type="compositionally biased region" description="Polar residues" evidence="1">
    <location>
        <begin position="322"/>
        <end position="331"/>
    </location>
</feature>
<accession>A0A1B1DY91</accession>
<dbReference type="VEuPathDB" id="PlasmoDB:PCOAH_00019110"/>
<dbReference type="EMBL" id="CP016245">
    <property type="protein sequence ID" value="ANQ07555.1"/>
    <property type="molecule type" value="Genomic_DNA"/>
</dbReference>
<sequence length="354" mass="40171">MAPDASPGTAILTEEELGTLPSREKYKELNDKSENGGDTRCWSELKDKLKRYIKNNDSVVKKIIKAFCYIYGMQDSTREKEGWCDYFYYWLGDILPKGLADSMFGSAMNILYNKMEREDKGQKCKVLYTSNSREVFEALKTVFDYKKDENTIRTQLGNGEKKKCAQQYYSHLRGIEGAYKILNDKCKEGTMREWYNAFTKKYEGYKSEKVLQLNCILTDQRKAITRTADSAVEGTGTASIAVPSALVATVGLPTIAVFLLYKYGLLPSWISNYFGGGRNNNSSVSNIRRRKRTIESDFETLTNHSTDVSTVYSTIADLTDGSTVYGGTQPPTRGRRTNNGRREGNRNNISYQRI</sequence>
<dbReference type="Proteomes" id="UP000092716">
    <property type="component" value="Chromosome 7"/>
</dbReference>
<protein>
    <submittedName>
        <fullName evidence="2">KIR protein</fullName>
    </submittedName>
</protein>
<dbReference type="Pfam" id="PF05795">
    <property type="entry name" value="Plasmodium_Vir"/>
    <property type="match status" value="1"/>
</dbReference>
<evidence type="ECO:0000313" key="3">
    <source>
        <dbReference type="Proteomes" id="UP000092716"/>
    </source>
</evidence>
<dbReference type="RefSeq" id="XP_019914250.1">
    <property type="nucleotide sequence ID" value="XM_020058720.1"/>
</dbReference>
<proteinExistence type="predicted"/>
<dbReference type="GeneID" id="30908637"/>
<dbReference type="AlphaFoldDB" id="A0A1B1DY91"/>
<evidence type="ECO:0000256" key="1">
    <source>
        <dbReference type="SAM" id="MobiDB-lite"/>
    </source>
</evidence>